<sequence length="173" mass="19577">MRGRLLNIVSLKVHSALKLLLRALTLCSKSTLQFSAVLSMPSLACFRYTEASRTILEVPLVDIGGGLSNIVPLKVHSVDYNIIIGWYDNDPEMRNMKFVDGVDLTKKSFCDANNKTREERYYKMAQENLKFVTIGCETRLPEDTCKRFQEVTKCAGILYQEMELNGKCGIDVL</sequence>
<dbReference type="AlphaFoldDB" id="A0AAV4XAV5"/>
<evidence type="ECO:0000313" key="3">
    <source>
        <dbReference type="Proteomes" id="UP001054837"/>
    </source>
</evidence>
<evidence type="ECO:0000313" key="2">
    <source>
        <dbReference type="EMBL" id="GIY91110.1"/>
    </source>
</evidence>
<reference evidence="2 3" key="1">
    <citation type="submission" date="2021-06" db="EMBL/GenBank/DDBJ databases">
        <title>Caerostris darwini draft genome.</title>
        <authorList>
            <person name="Kono N."/>
            <person name="Arakawa K."/>
        </authorList>
    </citation>
    <scope>NUCLEOTIDE SEQUENCE [LARGE SCALE GENOMIC DNA]</scope>
</reference>
<proteinExistence type="predicted"/>
<protein>
    <submittedName>
        <fullName evidence="2">Uncharacterized protein</fullName>
    </submittedName>
</protein>
<keyword evidence="1" id="KW-0732">Signal</keyword>
<keyword evidence="3" id="KW-1185">Reference proteome</keyword>
<comment type="caution">
    <text evidence="2">The sequence shown here is derived from an EMBL/GenBank/DDBJ whole genome shotgun (WGS) entry which is preliminary data.</text>
</comment>
<name>A0AAV4XAV5_9ARAC</name>
<evidence type="ECO:0000256" key="1">
    <source>
        <dbReference type="SAM" id="SignalP"/>
    </source>
</evidence>
<dbReference type="Proteomes" id="UP001054837">
    <property type="component" value="Unassembled WGS sequence"/>
</dbReference>
<organism evidence="2 3">
    <name type="scientific">Caerostris darwini</name>
    <dbReference type="NCBI Taxonomy" id="1538125"/>
    <lineage>
        <taxon>Eukaryota</taxon>
        <taxon>Metazoa</taxon>
        <taxon>Ecdysozoa</taxon>
        <taxon>Arthropoda</taxon>
        <taxon>Chelicerata</taxon>
        <taxon>Arachnida</taxon>
        <taxon>Araneae</taxon>
        <taxon>Araneomorphae</taxon>
        <taxon>Entelegynae</taxon>
        <taxon>Araneoidea</taxon>
        <taxon>Araneidae</taxon>
        <taxon>Caerostris</taxon>
    </lineage>
</organism>
<dbReference type="EMBL" id="BPLQ01015729">
    <property type="protein sequence ID" value="GIY91110.1"/>
    <property type="molecule type" value="Genomic_DNA"/>
</dbReference>
<feature type="chain" id="PRO_5043596100" evidence="1">
    <location>
        <begin position="28"/>
        <end position="173"/>
    </location>
</feature>
<gene>
    <name evidence="2" type="ORF">CDAR_443841</name>
</gene>
<feature type="signal peptide" evidence="1">
    <location>
        <begin position="1"/>
        <end position="27"/>
    </location>
</feature>
<accession>A0AAV4XAV5</accession>